<evidence type="ECO:0000256" key="4">
    <source>
        <dbReference type="ARBA" id="ARBA00022968"/>
    </source>
</evidence>
<name>A0A3M6TJK5_POCDA</name>
<accession>A0A3M6TJK5</accession>
<evidence type="ECO:0000256" key="2">
    <source>
        <dbReference type="ARBA" id="ARBA00022679"/>
    </source>
</evidence>
<dbReference type="Gene3D" id="3.40.50.300">
    <property type="entry name" value="P-loop containing nucleotide triphosphate hydrolases"/>
    <property type="match status" value="1"/>
</dbReference>
<comment type="caution">
    <text evidence="9">The sequence shown here is derived from an EMBL/GenBank/DDBJ whole genome shotgun (WGS) entry which is preliminary data.</text>
</comment>
<evidence type="ECO:0000256" key="3">
    <source>
        <dbReference type="ARBA" id="ARBA00022692"/>
    </source>
</evidence>
<dbReference type="OrthoDB" id="10019582at2759"/>
<evidence type="ECO:0000313" key="10">
    <source>
        <dbReference type="Proteomes" id="UP000275408"/>
    </source>
</evidence>
<proteinExistence type="predicted"/>
<evidence type="ECO:0008006" key="11">
    <source>
        <dbReference type="Google" id="ProtNLM"/>
    </source>
</evidence>
<dbReference type="InterPro" id="IPR027417">
    <property type="entry name" value="P-loop_NTPase"/>
</dbReference>
<keyword evidence="10" id="KW-1185">Reference proteome</keyword>
<evidence type="ECO:0000256" key="5">
    <source>
        <dbReference type="ARBA" id="ARBA00022989"/>
    </source>
</evidence>
<dbReference type="Proteomes" id="UP000275408">
    <property type="component" value="Unassembled WGS sequence"/>
</dbReference>
<evidence type="ECO:0000256" key="7">
    <source>
        <dbReference type="ARBA" id="ARBA00023136"/>
    </source>
</evidence>
<dbReference type="GO" id="GO:0000139">
    <property type="term" value="C:Golgi membrane"/>
    <property type="evidence" value="ECO:0007669"/>
    <property type="project" value="UniProtKB-SubCell"/>
</dbReference>
<keyword evidence="2" id="KW-0808">Transferase</keyword>
<evidence type="ECO:0000256" key="8">
    <source>
        <dbReference type="ARBA" id="ARBA00023180"/>
    </source>
</evidence>
<reference evidence="9 10" key="1">
    <citation type="journal article" date="2018" name="Sci. Rep.">
        <title>Comparative analysis of the Pocillopora damicornis genome highlights role of immune system in coral evolution.</title>
        <authorList>
            <person name="Cunning R."/>
            <person name="Bay R.A."/>
            <person name="Gillette P."/>
            <person name="Baker A.C."/>
            <person name="Traylor-Knowles N."/>
        </authorList>
    </citation>
    <scope>NUCLEOTIDE SEQUENCE [LARGE SCALE GENOMIC DNA]</scope>
    <source>
        <strain evidence="9">RSMAS</strain>
        <tissue evidence="9">Whole animal</tissue>
    </source>
</reference>
<keyword evidence="8" id="KW-0325">Glycoprotein</keyword>
<keyword evidence="6" id="KW-0333">Golgi apparatus</keyword>
<protein>
    <recommendedName>
        <fullName evidence="11">Heparan-sulfate 6-O-sulfotransferase</fullName>
    </recommendedName>
</protein>
<dbReference type="PANTHER" id="PTHR12129">
    <property type="entry name" value="HEPARAN SULFATE 2-O-SULFOTRANSFERASE"/>
    <property type="match status" value="1"/>
</dbReference>
<keyword evidence="3" id="KW-0812">Transmembrane</keyword>
<evidence type="ECO:0000256" key="1">
    <source>
        <dbReference type="ARBA" id="ARBA00004323"/>
    </source>
</evidence>
<gene>
    <name evidence="9" type="ORF">pdam_00008673</name>
</gene>
<dbReference type="PANTHER" id="PTHR12129:SF15">
    <property type="entry name" value="URONYL 2-SULFOTRANSFERASE"/>
    <property type="match status" value="1"/>
</dbReference>
<dbReference type="InterPro" id="IPR007734">
    <property type="entry name" value="Heparan_SO4_2-O-STrfase"/>
</dbReference>
<dbReference type="GO" id="GO:0008146">
    <property type="term" value="F:sulfotransferase activity"/>
    <property type="evidence" value="ECO:0007669"/>
    <property type="project" value="InterPro"/>
</dbReference>
<evidence type="ECO:0000313" key="9">
    <source>
        <dbReference type="EMBL" id="RMX41550.1"/>
    </source>
</evidence>
<dbReference type="AlphaFoldDB" id="A0A3M6TJK5"/>
<dbReference type="EMBL" id="RCHS01003477">
    <property type="protein sequence ID" value="RMX41550.1"/>
    <property type="molecule type" value="Genomic_DNA"/>
</dbReference>
<keyword evidence="4" id="KW-0735">Signal-anchor</keyword>
<organism evidence="9 10">
    <name type="scientific">Pocillopora damicornis</name>
    <name type="common">Cauliflower coral</name>
    <name type="synonym">Millepora damicornis</name>
    <dbReference type="NCBI Taxonomy" id="46731"/>
    <lineage>
        <taxon>Eukaryota</taxon>
        <taxon>Metazoa</taxon>
        <taxon>Cnidaria</taxon>
        <taxon>Anthozoa</taxon>
        <taxon>Hexacorallia</taxon>
        <taxon>Scleractinia</taxon>
        <taxon>Astrocoeniina</taxon>
        <taxon>Pocilloporidae</taxon>
        <taxon>Pocillopora</taxon>
    </lineage>
</organism>
<keyword evidence="7" id="KW-0472">Membrane</keyword>
<keyword evidence="5" id="KW-1133">Transmembrane helix</keyword>
<comment type="subcellular location">
    <subcellularLocation>
        <location evidence="1">Golgi apparatus membrane</location>
        <topology evidence="1">Single-pass type II membrane protein</topology>
    </subcellularLocation>
</comment>
<evidence type="ECO:0000256" key="6">
    <source>
        <dbReference type="ARBA" id="ARBA00023034"/>
    </source>
</evidence>
<sequence length="227" mass="27268">MDYDYAKRTTEDFYDEGISDPYPMIIERAARAIGNNIFYNAHFYFRDNLKIQRTHTYINQVREPVSRYISHYSYMHNTRHRPAWRINKMIRNGELNETIQQCFERESQGCKKNLMTRFFCGPEKFCKNDGRRALKRAKENILKHYVVVGLLEHFHLTLKVLQRRLPYFLPVFPRNSDVKMNQAVKRSSNFVSEEMMLRIKQANWADVELYDFVKQLFWRQVTACGVS</sequence>